<evidence type="ECO:0000313" key="1">
    <source>
        <dbReference type="EMBL" id="CBA31325.1"/>
    </source>
</evidence>
<dbReference type="EMBL" id="FN543093">
    <property type="protein sequence ID" value="CBA31325.1"/>
    <property type="molecule type" value="Genomic_DNA"/>
</dbReference>
<protein>
    <submittedName>
        <fullName evidence="1">Uncharacterized protein</fullName>
    </submittedName>
</protein>
<accession>C9XTP7</accession>
<proteinExistence type="predicted"/>
<keyword evidence="2" id="KW-1185">Reference proteome</keyword>
<organism evidence="1 2">
    <name type="scientific">Cronobacter turicensis (strain DSM 18703 / CCUG 55852 / LMG 23827 / z3032)</name>
    <dbReference type="NCBI Taxonomy" id="693216"/>
    <lineage>
        <taxon>Bacteria</taxon>
        <taxon>Pseudomonadati</taxon>
        <taxon>Pseudomonadota</taxon>
        <taxon>Gammaproteobacteria</taxon>
        <taxon>Enterobacterales</taxon>
        <taxon>Enterobacteriaceae</taxon>
        <taxon>Cronobacter</taxon>
    </lineage>
</organism>
<reference evidence="1 2" key="1">
    <citation type="journal article" date="2010" name="J. Bacteriol.">
        <title>Complete Genome Sequence of Cronobacter turicensis LMG 23827, a foodborne pathogen causing deaths in neonates.</title>
        <authorList>
            <person name="Stephan R."/>
            <person name="Lehner A."/>
            <person name="Tischler P."/>
            <person name="Rattei T."/>
        </authorList>
    </citation>
    <scope>NUCLEOTIDE SEQUENCE [LARGE SCALE GENOMIC DNA]</scope>
    <source>
        <strain evidence="2">DSM 18703 / CCUG 55852 / LMG 23827 / z3032</strain>
    </source>
</reference>
<dbReference type="AlphaFoldDB" id="C9XTP7"/>
<sequence length="46" mass="5299">MVPKDVKCRKLRDAGFPLHPAAIKKPTRRTVGFLLLRNALTRTQKR</sequence>
<gene>
    <name evidence="1" type="ordered locus">Ctu_23620</name>
</gene>
<evidence type="ECO:0000313" key="2">
    <source>
        <dbReference type="Proteomes" id="UP000002069"/>
    </source>
</evidence>
<dbReference type="Proteomes" id="UP000002069">
    <property type="component" value="Chromosome"/>
</dbReference>
<reference evidence="2" key="2">
    <citation type="journal article" date="2011" name="J. Bacteriol.">
        <title>Complete genome sequence of Cronobacter turicensis LMG 23827, a food-borne pathogen causing deaths in neonates.</title>
        <authorList>
            <person name="Stephan R."/>
            <person name="Lehner A."/>
            <person name="Tischler P."/>
            <person name="Rattei T."/>
        </authorList>
    </citation>
    <scope>NUCLEOTIDE SEQUENCE [LARGE SCALE GENOMIC DNA]</scope>
    <source>
        <strain evidence="2">DSM 18703 / CCUG 55852 / LMG 23827 / z3032</strain>
    </source>
</reference>
<dbReference type="HOGENOM" id="CLU_3189003_0_0_6"/>
<dbReference type="KEGG" id="ctu:CTU_23620"/>
<name>C9XTP7_CROTZ</name>